<reference evidence="2 3" key="1">
    <citation type="submission" date="2016-10" db="EMBL/GenBank/DDBJ databases">
        <authorList>
            <person name="de Groot N.N."/>
        </authorList>
    </citation>
    <scope>NUCLEOTIDE SEQUENCE [LARGE SCALE GENOMIC DNA]</scope>
    <source>
        <strain evidence="2 3">DSM 14789</strain>
    </source>
</reference>
<evidence type="ECO:0000259" key="1">
    <source>
        <dbReference type="Pfam" id="PF06568"/>
    </source>
</evidence>
<gene>
    <name evidence="2" type="ORF">SAMN05661010_03718</name>
</gene>
<dbReference type="STRING" id="119000.SAMN05661010_03718"/>
<dbReference type="InterPro" id="IPR009506">
    <property type="entry name" value="YjiS-like"/>
</dbReference>
<dbReference type="EMBL" id="FNGI01000015">
    <property type="protein sequence ID" value="SDM23493.1"/>
    <property type="molecule type" value="Genomic_DNA"/>
</dbReference>
<dbReference type="RefSeq" id="WP_089730771.1">
    <property type="nucleotide sequence ID" value="NZ_FNGI01000015.1"/>
</dbReference>
<dbReference type="OrthoDB" id="7306802at2"/>
<dbReference type="Pfam" id="PF06568">
    <property type="entry name" value="YjiS-like"/>
    <property type="match status" value="1"/>
</dbReference>
<proteinExistence type="predicted"/>
<dbReference type="AlphaFoldDB" id="A0A1G9RJV0"/>
<name>A0A1G9RJV0_9GAMM</name>
<sequence length="97" mass="11178">MALFNASINAVSKALSGSLVNAGAHGAELDVRGAEVEKRLGWARRVWTRIQRWQQLHHERRQLWRLSDAMLKDIGLSRADVSREASRPFWDDVGWRR</sequence>
<dbReference type="Proteomes" id="UP000198654">
    <property type="component" value="Unassembled WGS sequence"/>
</dbReference>
<protein>
    <submittedName>
        <fullName evidence="2">Uncharacterized conserved protein YjiS, DUF1127 family</fullName>
    </submittedName>
</protein>
<feature type="domain" description="YjiS-like" evidence="1">
    <location>
        <begin position="46"/>
        <end position="81"/>
    </location>
</feature>
<evidence type="ECO:0000313" key="3">
    <source>
        <dbReference type="Proteomes" id="UP000198654"/>
    </source>
</evidence>
<organism evidence="2 3">
    <name type="scientific">Modicisalibacter muralis</name>
    <dbReference type="NCBI Taxonomy" id="119000"/>
    <lineage>
        <taxon>Bacteria</taxon>
        <taxon>Pseudomonadati</taxon>
        <taxon>Pseudomonadota</taxon>
        <taxon>Gammaproteobacteria</taxon>
        <taxon>Oceanospirillales</taxon>
        <taxon>Halomonadaceae</taxon>
        <taxon>Modicisalibacter</taxon>
    </lineage>
</organism>
<accession>A0A1G9RJV0</accession>
<evidence type="ECO:0000313" key="2">
    <source>
        <dbReference type="EMBL" id="SDM23493.1"/>
    </source>
</evidence>
<keyword evidence="3" id="KW-1185">Reference proteome</keyword>